<feature type="transmembrane region" description="Helical" evidence="7">
    <location>
        <begin position="424"/>
        <end position="442"/>
    </location>
</feature>
<feature type="transmembrane region" description="Helical" evidence="7">
    <location>
        <begin position="401"/>
        <end position="418"/>
    </location>
</feature>
<dbReference type="RefSeq" id="WP_254751922.1">
    <property type="nucleotide sequence ID" value="NZ_JANCLV010000013.1"/>
</dbReference>
<reference evidence="9 10" key="1">
    <citation type="submission" date="2022-06" db="EMBL/GenBank/DDBJ databases">
        <title>Pseudarthrobacter sp. strain RMG13 Genome sequencing and assembly.</title>
        <authorList>
            <person name="Kim I."/>
        </authorList>
    </citation>
    <scope>NUCLEOTIDE SEQUENCE [LARGE SCALE GENOMIC DNA]</scope>
    <source>
        <strain evidence="9 10">RMG13</strain>
    </source>
</reference>
<comment type="caution">
    <text evidence="9">The sequence shown here is derived from an EMBL/GenBank/DDBJ whole genome shotgun (WGS) entry which is preliminary data.</text>
</comment>
<evidence type="ECO:0000256" key="1">
    <source>
        <dbReference type="ARBA" id="ARBA00004651"/>
    </source>
</evidence>
<gene>
    <name evidence="9" type="ORF">NFC73_16540</name>
</gene>
<accession>A0ABT1LS80</accession>
<dbReference type="PANTHER" id="PTHR30619:SF7">
    <property type="entry name" value="BETA-LACTAMASE DOMAIN PROTEIN"/>
    <property type="match status" value="1"/>
</dbReference>
<keyword evidence="10" id="KW-1185">Reference proteome</keyword>
<keyword evidence="3 7" id="KW-0812">Transmembrane</keyword>
<evidence type="ECO:0000259" key="8">
    <source>
        <dbReference type="Pfam" id="PF03772"/>
    </source>
</evidence>
<evidence type="ECO:0000313" key="9">
    <source>
        <dbReference type="EMBL" id="MCP9001322.1"/>
    </source>
</evidence>
<dbReference type="EMBL" id="JANCLV010000013">
    <property type="protein sequence ID" value="MCP9001322.1"/>
    <property type="molecule type" value="Genomic_DNA"/>
</dbReference>
<feature type="transmembrane region" description="Helical" evidence="7">
    <location>
        <begin position="354"/>
        <end position="372"/>
    </location>
</feature>
<protein>
    <submittedName>
        <fullName evidence="9">ComEC/Rec2 family competence protein</fullName>
    </submittedName>
</protein>
<evidence type="ECO:0000256" key="6">
    <source>
        <dbReference type="SAM" id="MobiDB-lite"/>
    </source>
</evidence>
<sequence>MATRSPWSRFVDSAVQGQRAPATFPASVETPAVVQAAGLSVRRLSARVGTKLRGQEPSSSPTDAPRRRTDVRLALPAFLVWGAAVAGVWLAPVALVGLCCGLVLFATCLLIRASRGRGLVAGRRSFPMTLAVALLLAATAAAHSAVSSSQRHDGPFAEAVAAGHSVVAILEVTGSPRAMTVPGTSGPPERWSVTAQTEEVTVSSRVIRTRAPVVVMGGKGWGDVVPGQVVRTAGKLKPPDAGQQETAVLSASLPPRAGSGNGSSAGVDDADAPGWQLVAKDLRVRYVSAASFLAADPAGLLPGMVTGDTSALDEGLNAAMKTVGMTHLTAVSGANCSLVLGALLIAARSLRLPRLPAAGLALTGLAMFVVLVGPDASVLRAALMGSIAVASLAGGRTGRGLSFLCLAVMGLLLIDPGLGTSFGFLLSVLATLGIIILGRRMIDWTPAVIPRWAAAAWAVPLSAQLLCGPVIVLLQPQFSTYSLLANLMAAPLVAPVTLLGTAAVPLVVAAPWLATVLIAVAGTFSAGVAGTARITAGLPGAAPPWPEGPFGLLTMVLLSLLTFAGVWLAVRPRQVFRGVLALHARTESVLDLLERQLGATVSRRWQDQRGTDQRGPDGRGPGQRGPRLVAAAHRGRLRHCTRISGRNPPWPQPRPPHVPRLRRPTRSPGGT</sequence>
<feature type="compositionally biased region" description="Basic and acidic residues" evidence="6">
    <location>
        <begin position="604"/>
        <end position="617"/>
    </location>
</feature>
<feature type="transmembrane region" description="Helical" evidence="7">
    <location>
        <begin position="506"/>
        <end position="530"/>
    </location>
</feature>
<proteinExistence type="predicted"/>
<feature type="transmembrane region" description="Helical" evidence="7">
    <location>
        <begin position="550"/>
        <end position="570"/>
    </location>
</feature>
<evidence type="ECO:0000256" key="5">
    <source>
        <dbReference type="ARBA" id="ARBA00023136"/>
    </source>
</evidence>
<feature type="transmembrane region" description="Helical" evidence="7">
    <location>
        <begin position="71"/>
        <end position="89"/>
    </location>
</feature>
<evidence type="ECO:0000256" key="3">
    <source>
        <dbReference type="ARBA" id="ARBA00022692"/>
    </source>
</evidence>
<evidence type="ECO:0000313" key="10">
    <source>
        <dbReference type="Proteomes" id="UP001524318"/>
    </source>
</evidence>
<comment type="subcellular location">
    <subcellularLocation>
        <location evidence="1">Cell membrane</location>
        <topology evidence="1">Multi-pass membrane protein</topology>
    </subcellularLocation>
</comment>
<feature type="transmembrane region" description="Helical" evidence="7">
    <location>
        <begin position="480"/>
        <end position="499"/>
    </location>
</feature>
<evidence type="ECO:0000256" key="4">
    <source>
        <dbReference type="ARBA" id="ARBA00022989"/>
    </source>
</evidence>
<dbReference type="NCBIfam" id="TIGR00360">
    <property type="entry name" value="ComEC_N-term"/>
    <property type="match status" value="1"/>
</dbReference>
<feature type="transmembrane region" description="Helical" evidence="7">
    <location>
        <begin position="454"/>
        <end position="474"/>
    </location>
</feature>
<dbReference type="InterPro" id="IPR052159">
    <property type="entry name" value="Competence_DNA_uptake"/>
</dbReference>
<feature type="region of interest" description="Disordered" evidence="6">
    <location>
        <begin position="603"/>
        <end position="671"/>
    </location>
</feature>
<dbReference type="InterPro" id="IPR004477">
    <property type="entry name" value="ComEC_N"/>
</dbReference>
<keyword evidence="5 7" id="KW-0472">Membrane</keyword>
<organism evidence="9 10">
    <name type="scientific">Pseudarthrobacter humi</name>
    <dbReference type="NCBI Taxonomy" id="2952523"/>
    <lineage>
        <taxon>Bacteria</taxon>
        <taxon>Bacillati</taxon>
        <taxon>Actinomycetota</taxon>
        <taxon>Actinomycetes</taxon>
        <taxon>Micrococcales</taxon>
        <taxon>Micrococcaceae</taxon>
        <taxon>Pseudarthrobacter</taxon>
    </lineage>
</organism>
<evidence type="ECO:0000256" key="7">
    <source>
        <dbReference type="SAM" id="Phobius"/>
    </source>
</evidence>
<feature type="transmembrane region" description="Helical" evidence="7">
    <location>
        <begin position="125"/>
        <end position="146"/>
    </location>
</feature>
<evidence type="ECO:0000256" key="2">
    <source>
        <dbReference type="ARBA" id="ARBA00022475"/>
    </source>
</evidence>
<name>A0ABT1LS80_9MICC</name>
<dbReference type="PANTHER" id="PTHR30619">
    <property type="entry name" value="DNA INTERNALIZATION/COMPETENCE PROTEIN COMEC/REC2"/>
    <property type="match status" value="1"/>
</dbReference>
<dbReference type="Pfam" id="PF03772">
    <property type="entry name" value="Competence"/>
    <property type="match status" value="1"/>
</dbReference>
<feature type="domain" description="ComEC/Rec2-related protein" evidence="8">
    <location>
        <begin position="304"/>
        <end position="567"/>
    </location>
</feature>
<feature type="transmembrane region" description="Helical" evidence="7">
    <location>
        <begin position="328"/>
        <end position="347"/>
    </location>
</feature>
<keyword evidence="4 7" id="KW-1133">Transmembrane helix</keyword>
<dbReference type="Proteomes" id="UP001524318">
    <property type="component" value="Unassembled WGS sequence"/>
</dbReference>
<keyword evidence="2" id="KW-1003">Cell membrane</keyword>